<accession>A0A944GWW0</accession>
<proteinExistence type="predicted"/>
<gene>
    <name evidence="1" type="ORF">DYI25_06445</name>
</gene>
<protein>
    <submittedName>
        <fullName evidence="1">Uncharacterized protein</fullName>
    </submittedName>
</protein>
<evidence type="ECO:0000313" key="2">
    <source>
        <dbReference type="Proteomes" id="UP000761411"/>
    </source>
</evidence>
<evidence type="ECO:0000313" key="1">
    <source>
        <dbReference type="EMBL" id="MBS8264070.1"/>
    </source>
</evidence>
<dbReference type="Proteomes" id="UP000761411">
    <property type="component" value="Unassembled WGS sequence"/>
</dbReference>
<organism evidence="1 2">
    <name type="scientific">Mesobacillus boroniphilus</name>
    <dbReference type="NCBI Taxonomy" id="308892"/>
    <lineage>
        <taxon>Bacteria</taxon>
        <taxon>Bacillati</taxon>
        <taxon>Bacillota</taxon>
        <taxon>Bacilli</taxon>
        <taxon>Bacillales</taxon>
        <taxon>Bacillaceae</taxon>
        <taxon>Mesobacillus</taxon>
    </lineage>
</organism>
<keyword evidence="2" id="KW-1185">Reference proteome</keyword>
<dbReference type="RefSeq" id="WP_213367586.1">
    <property type="nucleotide sequence ID" value="NZ_QTKX01000001.1"/>
</dbReference>
<dbReference type="AlphaFoldDB" id="A0A944GWW0"/>
<comment type="caution">
    <text evidence="1">The sequence shown here is derived from an EMBL/GenBank/DDBJ whole genome shotgun (WGS) entry which is preliminary data.</text>
</comment>
<dbReference type="EMBL" id="QTKX01000001">
    <property type="protein sequence ID" value="MBS8264070.1"/>
    <property type="molecule type" value="Genomic_DNA"/>
</dbReference>
<name>A0A944GWW0_9BACI</name>
<sequence>MRRIFPGSITAYSQFGHLKIPKNVKTVCPECRKKVEFLLKSTYQSNKHGLMTESICPSCKQSIPFIIITNEKDIQPDVYIYDPKTSTHPLNQIEHLPRIPEELVRAYRSAVSVHHSKENTATAVLAKRVIENILRHFLAEKSQSLTLEQQFESLPENINLVKPVSSLSMLMAPEGALHRMLELETELDDEMAELIMDLLENMIQYLFVLPGKIEMTHDHIEKKLN</sequence>
<reference evidence="1 2" key="1">
    <citation type="journal article" date="2021" name="Microorganisms">
        <title>Bacterial Dimethylsulfoniopropionate Biosynthesis in the East China Sea.</title>
        <authorList>
            <person name="Liu J."/>
            <person name="Zhang Y."/>
            <person name="Liu J."/>
            <person name="Zhong H."/>
            <person name="Williams B.T."/>
            <person name="Zheng Y."/>
            <person name="Curson A.R.J."/>
            <person name="Sun C."/>
            <person name="Sun H."/>
            <person name="Song D."/>
            <person name="Wagner Mackenzie B."/>
            <person name="Bermejo Martinez A."/>
            <person name="Todd J.D."/>
            <person name="Zhang X.H."/>
        </authorList>
    </citation>
    <scope>NUCLEOTIDE SEQUENCE [LARGE SCALE GENOMIC DNA]</scope>
    <source>
        <strain evidence="1 2">ESS08</strain>
    </source>
</reference>